<evidence type="ECO:0000256" key="1">
    <source>
        <dbReference type="ARBA" id="ARBA00022723"/>
    </source>
</evidence>
<dbReference type="InterPro" id="IPR037120">
    <property type="entry name" value="Haem_peroxidase_sf_animal"/>
</dbReference>
<dbReference type="GO" id="GO:0046872">
    <property type="term" value="F:metal ion binding"/>
    <property type="evidence" value="ECO:0007669"/>
    <property type="project" value="UniProtKB-KW"/>
</dbReference>
<keyword evidence="1 5" id="KW-0479">Metal-binding</keyword>
<evidence type="ECO:0000313" key="7">
    <source>
        <dbReference type="EMBL" id="KAH0556979.1"/>
    </source>
</evidence>
<keyword evidence="5" id="KW-0349">Heme</keyword>
<feature type="compositionally biased region" description="Basic and acidic residues" evidence="6">
    <location>
        <begin position="42"/>
        <end position="51"/>
    </location>
</feature>
<reference evidence="7" key="1">
    <citation type="submission" date="2021-03" db="EMBL/GenBank/DDBJ databases">
        <title>Comparative genomics and phylogenomic investigation of the class Geoglossomycetes provide insights into ecological specialization and systematics.</title>
        <authorList>
            <person name="Melie T."/>
            <person name="Pirro S."/>
            <person name="Miller A.N."/>
            <person name="Quandt A."/>
        </authorList>
    </citation>
    <scope>NUCLEOTIDE SEQUENCE</scope>
    <source>
        <strain evidence="7">CAQ_001_2017</strain>
    </source>
</reference>
<dbReference type="InterPro" id="IPR010255">
    <property type="entry name" value="Haem_peroxidase_sf"/>
</dbReference>
<gene>
    <name evidence="7" type="ORF">GP486_005233</name>
</gene>
<dbReference type="PANTHER" id="PTHR11903">
    <property type="entry name" value="PROSTAGLANDIN G/H SYNTHASE"/>
    <property type="match status" value="1"/>
</dbReference>
<dbReference type="InterPro" id="IPR034812">
    <property type="entry name" value="Ppo-like_N"/>
</dbReference>
<evidence type="ECO:0000256" key="5">
    <source>
        <dbReference type="PIRSR" id="PIRSR619791-2"/>
    </source>
</evidence>
<evidence type="ECO:0000256" key="6">
    <source>
        <dbReference type="SAM" id="MobiDB-lite"/>
    </source>
</evidence>
<feature type="binding site" description="axial binding residue" evidence="5">
    <location>
        <position position="436"/>
    </location>
    <ligand>
        <name>heme b</name>
        <dbReference type="ChEBI" id="CHEBI:60344"/>
    </ligand>
    <ligandPart>
        <name>Fe</name>
        <dbReference type="ChEBI" id="CHEBI:18248"/>
    </ligandPart>
</feature>
<dbReference type="GO" id="GO:0004601">
    <property type="term" value="F:peroxidase activity"/>
    <property type="evidence" value="ECO:0007669"/>
    <property type="project" value="InterPro"/>
</dbReference>
<evidence type="ECO:0000256" key="2">
    <source>
        <dbReference type="ARBA" id="ARBA00022964"/>
    </source>
</evidence>
<evidence type="ECO:0000313" key="8">
    <source>
        <dbReference type="Proteomes" id="UP000750711"/>
    </source>
</evidence>
<dbReference type="PROSITE" id="PS50292">
    <property type="entry name" value="PEROXIDASE_3"/>
    <property type="match status" value="1"/>
</dbReference>
<dbReference type="Gene3D" id="1.10.640.10">
    <property type="entry name" value="Haem peroxidase domain superfamily, animal type"/>
    <property type="match status" value="1"/>
</dbReference>
<protein>
    <submittedName>
        <fullName evidence="7">Uncharacterized protein</fullName>
    </submittedName>
</protein>
<feature type="region of interest" description="Disordered" evidence="6">
    <location>
        <begin position="1"/>
        <end position="63"/>
    </location>
</feature>
<dbReference type="EMBL" id="JAGHQM010000953">
    <property type="protein sequence ID" value="KAH0556979.1"/>
    <property type="molecule type" value="Genomic_DNA"/>
</dbReference>
<keyword evidence="8" id="KW-1185">Reference proteome</keyword>
<dbReference type="Pfam" id="PF03098">
    <property type="entry name" value="An_peroxidase"/>
    <property type="match status" value="2"/>
</dbReference>
<keyword evidence="2" id="KW-0223">Dioxygenase</keyword>
<organism evidence="7 8">
    <name type="scientific">Trichoglossum hirsutum</name>
    <dbReference type="NCBI Taxonomy" id="265104"/>
    <lineage>
        <taxon>Eukaryota</taxon>
        <taxon>Fungi</taxon>
        <taxon>Dikarya</taxon>
        <taxon>Ascomycota</taxon>
        <taxon>Pezizomycotina</taxon>
        <taxon>Geoglossomycetes</taxon>
        <taxon>Geoglossales</taxon>
        <taxon>Geoglossaceae</taxon>
        <taxon>Trichoglossum</taxon>
    </lineage>
</organism>
<proteinExistence type="predicted"/>
<comment type="caution">
    <text evidence="7">The sequence shown here is derived from an EMBL/GenBank/DDBJ whole genome shotgun (WGS) entry which is preliminary data.</text>
</comment>
<dbReference type="GO" id="GO:0006631">
    <property type="term" value="P:fatty acid metabolic process"/>
    <property type="evidence" value="ECO:0007669"/>
    <property type="project" value="UniProtKB-ARBA"/>
</dbReference>
<dbReference type="SUPFAM" id="SSF48113">
    <property type="entry name" value="Heme-dependent peroxidases"/>
    <property type="match status" value="1"/>
</dbReference>
<dbReference type="GO" id="GO:0051213">
    <property type="term" value="F:dioxygenase activity"/>
    <property type="evidence" value="ECO:0007669"/>
    <property type="project" value="UniProtKB-KW"/>
</dbReference>
<keyword evidence="3" id="KW-0560">Oxidoreductase</keyword>
<dbReference type="AlphaFoldDB" id="A0A9P8L9N3"/>
<dbReference type="PANTHER" id="PTHR11903:SF13">
    <property type="entry name" value="LINOLEATE 10R-LIPOXYGENASE"/>
    <property type="match status" value="1"/>
</dbReference>
<evidence type="ECO:0000256" key="4">
    <source>
        <dbReference type="ARBA" id="ARBA00023004"/>
    </source>
</evidence>
<accession>A0A9P8L9N3</accession>
<sequence length="809" mass="92136">MLKRYTSVFKRERKENGAGNGTAPSASEDAPAAKRGSFGFGLKKEKDKEQSDQVSPDHSAKREDVDAVFQQFAQLIHASQRPLPTQTGDGSYIEQSVPSGLWQDLGTLGFKDIDTLLQFLKSKKSGGPIDDKTYITEKIIRLVSQLPPRSKNRFELTNEIVGDLWNSLLHPPLSYLGDDFAYRQADGSNNNIMYPHLGAANTPYARSVHPGVMSRGALPDPGVIFDSVMAREKFTRHPNNISSMLFYIASIIIHDLFRTSHQDSNISLTSSYLDLAPLYGSNQAEQDSIRTFKDGKVKPDCFSERRLLGFPPGVGCILIMFNRYHNYIVEQLAAINEGGRFNRPRNEKDEKAWAKYDNDLFQTGRLVVGGLYANVILFDYLRTIINLNRSNTTWSLDPRVDMGDGMNHVKVFNEEGAPRGIGNQVSIEFNLLYRFHPAISERDEKWTQDFYKELFPGKEPSKVEPIELMKTLGRLEDGLDPDPFKRPFAKLERQANGNYRDEDLVKILTESIEDPAGSFGANNSPKVLRAVEILGIQQARHWNTCSLNEFRKFFGLKPHETFEEINSDPYVADQLRHLYDHPDFVELYTGFIAEEAKVPMEPGVGICPTFSFGRAVLSDAICLIRGDRFLTVDYHPKNLTNFGYSEVQHDLNINQGCVFYKLMLNAFPIHFRQNSVYVHYPLTIPSENKKILTKLGRVDQYSWDKPAFIPPRSYVFSYTGAKYVLENQQKFKMTMIEGSKFLMGKEGPNFMSCGDTPYHANQRKVMGECLYRDGWDKQVKEFIEYITLKLLREKSYKLAGVNQVDFVRE</sequence>
<name>A0A9P8L9N3_9PEZI</name>
<dbReference type="InterPro" id="IPR019791">
    <property type="entry name" value="Haem_peroxidase_animal"/>
</dbReference>
<dbReference type="GO" id="GO:0020037">
    <property type="term" value="F:heme binding"/>
    <property type="evidence" value="ECO:0007669"/>
    <property type="project" value="InterPro"/>
</dbReference>
<dbReference type="CDD" id="cd09817">
    <property type="entry name" value="linoleate_diol_synthase_like"/>
    <property type="match status" value="1"/>
</dbReference>
<keyword evidence="4 5" id="KW-0408">Iron</keyword>
<evidence type="ECO:0000256" key="3">
    <source>
        <dbReference type="ARBA" id="ARBA00023002"/>
    </source>
</evidence>
<dbReference type="InterPro" id="IPR050783">
    <property type="entry name" value="Oxylipin_biosynth_metab"/>
</dbReference>
<dbReference type="Proteomes" id="UP000750711">
    <property type="component" value="Unassembled WGS sequence"/>
</dbReference>
<dbReference type="GO" id="GO:0006979">
    <property type="term" value="P:response to oxidative stress"/>
    <property type="evidence" value="ECO:0007669"/>
    <property type="project" value="InterPro"/>
</dbReference>